<reference evidence="1 2" key="1">
    <citation type="submission" date="2018-02" db="EMBL/GenBank/DDBJ databases">
        <title>Fusarium culmorum secondary metabolites in fungal-bacterial-plant interactions.</title>
        <authorList>
            <person name="Schmidt R."/>
        </authorList>
    </citation>
    <scope>NUCLEOTIDE SEQUENCE [LARGE SCALE GENOMIC DNA]</scope>
    <source>
        <strain evidence="1 2">PV</strain>
    </source>
</reference>
<name>A0A2T4H238_FUSCU</name>
<keyword evidence="2" id="KW-1185">Reference proteome</keyword>
<protein>
    <submittedName>
        <fullName evidence="1">Uncharacterized protein</fullName>
    </submittedName>
</protein>
<proteinExistence type="predicted"/>
<gene>
    <name evidence="1" type="ORF">FCULG_00007344</name>
</gene>
<comment type="caution">
    <text evidence="1">The sequence shown here is derived from an EMBL/GenBank/DDBJ whole genome shotgun (WGS) entry which is preliminary data.</text>
</comment>
<dbReference type="Proteomes" id="UP000241587">
    <property type="component" value="Unassembled WGS sequence"/>
</dbReference>
<evidence type="ECO:0000313" key="1">
    <source>
        <dbReference type="EMBL" id="PTD09854.1"/>
    </source>
</evidence>
<dbReference type="AlphaFoldDB" id="A0A2T4H238"/>
<dbReference type="EMBL" id="PVEM01000003">
    <property type="protein sequence ID" value="PTD09854.1"/>
    <property type="molecule type" value="Genomic_DNA"/>
</dbReference>
<evidence type="ECO:0000313" key="2">
    <source>
        <dbReference type="Proteomes" id="UP000241587"/>
    </source>
</evidence>
<accession>A0A2T4H238</accession>
<organism evidence="1 2">
    <name type="scientific">Fusarium culmorum</name>
    <dbReference type="NCBI Taxonomy" id="5516"/>
    <lineage>
        <taxon>Eukaryota</taxon>
        <taxon>Fungi</taxon>
        <taxon>Dikarya</taxon>
        <taxon>Ascomycota</taxon>
        <taxon>Pezizomycotina</taxon>
        <taxon>Sordariomycetes</taxon>
        <taxon>Hypocreomycetidae</taxon>
        <taxon>Hypocreales</taxon>
        <taxon>Nectriaceae</taxon>
        <taxon>Fusarium</taxon>
    </lineage>
</organism>
<sequence length="102" mass="10983">MLLSSCPEVDCFNIVIVSEIICRTRLFLEVAGTDYLEDWQLHQGIDMDADDPSTVEGHINVAPTAVITPGTGQLVINGRIAAAECCISRCHEGLVEAKVGLI</sequence>